<organism evidence="1 2">
    <name type="scientific">Peronosclerospora sorghi</name>
    <dbReference type="NCBI Taxonomy" id="230839"/>
    <lineage>
        <taxon>Eukaryota</taxon>
        <taxon>Sar</taxon>
        <taxon>Stramenopiles</taxon>
        <taxon>Oomycota</taxon>
        <taxon>Peronosporomycetes</taxon>
        <taxon>Peronosporales</taxon>
        <taxon>Peronosporaceae</taxon>
        <taxon>Peronosclerospora</taxon>
    </lineage>
</organism>
<dbReference type="Proteomes" id="UP001163321">
    <property type="component" value="Chromosome 3"/>
</dbReference>
<protein>
    <submittedName>
        <fullName evidence="1">Uncharacterized protein</fullName>
    </submittedName>
</protein>
<gene>
    <name evidence="1" type="ORF">PsorP6_007456</name>
</gene>
<accession>A0ACC0W9D3</accession>
<keyword evidence="2" id="KW-1185">Reference proteome</keyword>
<sequence>MYKLSPAWLDGTYRMHAVYRTTRDMVLPVTLMDRLEYVRAKFKIPTGTPFQLFDYIFPDYEV</sequence>
<dbReference type="EMBL" id="CM047582">
    <property type="protein sequence ID" value="KAI9914553.1"/>
    <property type="molecule type" value="Genomic_DNA"/>
</dbReference>
<name>A0ACC0W9D3_9STRA</name>
<reference evidence="1 2" key="1">
    <citation type="journal article" date="2022" name="bioRxiv">
        <title>The genome of the oomycete Peronosclerospora sorghi, a cosmopolitan pathogen of maize and sorghum, is inflated with dispersed pseudogenes.</title>
        <authorList>
            <person name="Fletcher K."/>
            <person name="Martin F."/>
            <person name="Isakeit T."/>
            <person name="Cavanaugh K."/>
            <person name="Magill C."/>
            <person name="Michelmore R."/>
        </authorList>
    </citation>
    <scope>NUCLEOTIDE SEQUENCE [LARGE SCALE GENOMIC DNA]</scope>
    <source>
        <strain evidence="1">P6</strain>
    </source>
</reference>
<proteinExistence type="predicted"/>
<comment type="caution">
    <text evidence="1">The sequence shown here is derived from an EMBL/GenBank/DDBJ whole genome shotgun (WGS) entry which is preliminary data.</text>
</comment>
<evidence type="ECO:0000313" key="1">
    <source>
        <dbReference type="EMBL" id="KAI9914553.1"/>
    </source>
</evidence>
<evidence type="ECO:0000313" key="2">
    <source>
        <dbReference type="Proteomes" id="UP001163321"/>
    </source>
</evidence>